<sequence length="69" mass="8157">MDKFVAFQVHCICKVWHTCHANNAHLLELMLALIWHEDVAWIIISSFNSQTLYKDINIETSQHILFFVK</sequence>
<proteinExistence type="predicted"/>
<evidence type="ECO:0000313" key="2">
    <source>
        <dbReference type="WBParaSite" id="Smp_317840.1"/>
    </source>
</evidence>
<dbReference type="AlphaFoldDB" id="A0A5K4F4D9"/>
<protein>
    <submittedName>
        <fullName evidence="2">Ovule protein</fullName>
    </submittedName>
</protein>
<accession>A0A5K4F4D9</accession>
<evidence type="ECO:0000313" key="1">
    <source>
        <dbReference type="Proteomes" id="UP000008854"/>
    </source>
</evidence>
<name>A0A5K4F4D9_SCHMA</name>
<reference evidence="2" key="2">
    <citation type="submission" date="2019-11" db="UniProtKB">
        <authorList>
            <consortium name="WormBaseParasite"/>
        </authorList>
    </citation>
    <scope>IDENTIFICATION</scope>
    <source>
        <strain evidence="2">Puerto Rican</strain>
    </source>
</reference>
<dbReference type="InParanoid" id="A0A5K4F4D9"/>
<organism evidence="1 2">
    <name type="scientific">Schistosoma mansoni</name>
    <name type="common">Blood fluke</name>
    <dbReference type="NCBI Taxonomy" id="6183"/>
    <lineage>
        <taxon>Eukaryota</taxon>
        <taxon>Metazoa</taxon>
        <taxon>Spiralia</taxon>
        <taxon>Lophotrochozoa</taxon>
        <taxon>Platyhelminthes</taxon>
        <taxon>Trematoda</taxon>
        <taxon>Digenea</taxon>
        <taxon>Strigeidida</taxon>
        <taxon>Schistosomatoidea</taxon>
        <taxon>Schistosomatidae</taxon>
        <taxon>Schistosoma</taxon>
    </lineage>
</organism>
<reference evidence="1" key="1">
    <citation type="journal article" date="2012" name="PLoS Negl. Trop. Dis.">
        <title>A systematically improved high quality genome and transcriptome of the human blood fluke Schistosoma mansoni.</title>
        <authorList>
            <person name="Protasio A.V."/>
            <person name="Tsai I.J."/>
            <person name="Babbage A."/>
            <person name="Nichol S."/>
            <person name="Hunt M."/>
            <person name="Aslett M.A."/>
            <person name="De Silva N."/>
            <person name="Velarde G.S."/>
            <person name="Anderson T.J."/>
            <person name="Clark R.C."/>
            <person name="Davidson C."/>
            <person name="Dillon G.P."/>
            <person name="Holroyd N.E."/>
            <person name="LoVerde P.T."/>
            <person name="Lloyd C."/>
            <person name="McQuillan J."/>
            <person name="Oliveira G."/>
            <person name="Otto T.D."/>
            <person name="Parker-Manuel S.J."/>
            <person name="Quail M.A."/>
            <person name="Wilson R.A."/>
            <person name="Zerlotini A."/>
            <person name="Dunne D.W."/>
            <person name="Berriman M."/>
        </authorList>
    </citation>
    <scope>NUCLEOTIDE SEQUENCE [LARGE SCALE GENOMIC DNA]</scope>
    <source>
        <strain evidence="1">Puerto Rican</strain>
    </source>
</reference>
<dbReference type="Proteomes" id="UP000008854">
    <property type="component" value="Unassembled WGS sequence"/>
</dbReference>
<dbReference type="WBParaSite" id="Smp_317840.1">
    <property type="protein sequence ID" value="Smp_317840.1"/>
    <property type="gene ID" value="Smp_317840"/>
</dbReference>
<keyword evidence="1" id="KW-1185">Reference proteome</keyword>